<gene>
    <name evidence="2" type="ORF">RCL2_000698500</name>
</gene>
<evidence type="ECO:0000313" key="3">
    <source>
        <dbReference type="Proteomes" id="UP000615446"/>
    </source>
</evidence>
<organism evidence="2 3">
    <name type="scientific">Rhizophagus clarus</name>
    <dbReference type="NCBI Taxonomy" id="94130"/>
    <lineage>
        <taxon>Eukaryota</taxon>
        <taxon>Fungi</taxon>
        <taxon>Fungi incertae sedis</taxon>
        <taxon>Mucoromycota</taxon>
        <taxon>Glomeromycotina</taxon>
        <taxon>Glomeromycetes</taxon>
        <taxon>Glomerales</taxon>
        <taxon>Glomeraceae</taxon>
        <taxon>Rhizophagus</taxon>
    </lineage>
</organism>
<protein>
    <submittedName>
        <fullName evidence="2">Uncharacterized protein</fullName>
    </submittedName>
</protein>
<name>A0A8H3QG67_9GLOM</name>
<feature type="signal peptide" evidence="1">
    <location>
        <begin position="1"/>
        <end position="25"/>
    </location>
</feature>
<reference evidence="2" key="1">
    <citation type="submission" date="2019-10" db="EMBL/GenBank/DDBJ databases">
        <title>Conservation and host-specific expression of non-tandemly repeated heterogenous ribosome RNA gene in arbuscular mycorrhizal fungi.</title>
        <authorList>
            <person name="Maeda T."/>
            <person name="Kobayashi Y."/>
            <person name="Nakagawa T."/>
            <person name="Ezawa T."/>
            <person name="Yamaguchi K."/>
            <person name="Bino T."/>
            <person name="Nishimoto Y."/>
            <person name="Shigenobu S."/>
            <person name="Kawaguchi M."/>
        </authorList>
    </citation>
    <scope>NUCLEOTIDE SEQUENCE</scope>
    <source>
        <strain evidence="2">HR1</strain>
    </source>
</reference>
<dbReference type="EMBL" id="BLAL01000044">
    <property type="protein sequence ID" value="GES79685.1"/>
    <property type="molecule type" value="Genomic_DNA"/>
</dbReference>
<keyword evidence="1" id="KW-0732">Signal</keyword>
<evidence type="ECO:0000256" key="1">
    <source>
        <dbReference type="SAM" id="SignalP"/>
    </source>
</evidence>
<evidence type="ECO:0000313" key="2">
    <source>
        <dbReference type="EMBL" id="GES79685.1"/>
    </source>
</evidence>
<proteinExistence type="predicted"/>
<feature type="chain" id="PRO_5034083539" evidence="1">
    <location>
        <begin position="26"/>
        <end position="90"/>
    </location>
</feature>
<comment type="caution">
    <text evidence="2">The sequence shown here is derived from an EMBL/GenBank/DDBJ whole genome shotgun (WGS) entry which is preliminary data.</text>
</comment>
<sequence>MGLYMNKKMIVILLIVLLRDLVLKAFSGSYSIETKMMFDIKNKIIKEKRDSFPPEIISAVSIRVWAVRGVPKDDPRLDDNAFVESLTGGE</sequence>
<dbReference type="AlphaFoldDB" id="A0A8H3QG67"/>
<dbReference type="Proteomes" id="UP000615446">
    <property type="component" value="Unassembled WGS sequence"/>
</dbReference>
<accession>A0A8H3QG67</accession>